<gene>
    <name evidence="2" type="ORF">ERUC_LOCUS37969</name>
</gene>
<dbReference type="EMBL" id="CAKOAT010665154">
    <property type="protein sequence ID" value="CAH8385486.1"/>
    <property type="molecule type" value="Genomic_DNA"/>
</dbReference>
<keyword evidence="1" id="KW-0472">Membrane</keyword>
<organism evidence="2 3">
    <name type="scientific">Eruca vesicaria subsp. sativa</name>
    <name type="common">Garden rocket</name>
    <name type="synonym">Eruca sativa</name>
    <dbReference type="NCBI Taxonomy" id="29727"/>
    <lineage>
        <taxon>Eukaryota</taxon>
        <taxon>Viridiplantae</taxon>
        <taxon>Streptophyta</taxon>
        <taxon>Embryophyta</taxon>
        <taxon>Tracheophyta</taxon>
        <taxon>Spermatophyta</taxon>
        <taxon>Magnoliopsida</taxon>
        <taxon>eudicotyledons</taxon>
        <taxon>Gunneridae</taxon>
        <taxon>Pentapetalae</taxon>
        <taxon>rosids</taxon>
        <taxon>malvids</taxon>
        <taxon>Brassicales</taxon>
        <taxon>Brassicaceae</taxon>
        <taxon>Brassiceae</taxon>
        <taxon>Eruca</taxon>
    </lineage>
</organism>
<sequence length="324" mass="37257">MEADKRHDDNTFSLHNILFVVQVSAALAVAGYCGYPTMVSLIEGFIIWFDWFRFVLRNIFFIFIILNVLIGSIYFTFHKATEKKKPSLSDEYITPEPTVISSFSEPMEVRDYYGGGGYHSNSSYVESVQPFQTVNTVEESSCYERVVMETNSKGCKRTMRSEKKMRKMKSSTTTVEYHHQRKESERVMKTASCRWQAMMDEMSSEEFRMTLDTFIMERKKMYGWQNGVVDQCQNGFPQLRKDGVYQWQNGFPQLQNGGVHQWQNGFPQLQNGGVYQWQNGGFPQLQNGGFNQWQGQPDYDGTGGRRLVGGSGCTSHDPYLAISN</sequence>
<dbReference type="Proteomes" id="UP001642260">
    <property type="component" value="Unassembled WGS sequence"/>
</dbReference>
<feature type="transmembrane region" description="Helical" evidence="1">
    <location>
        <begin position="55"/>
        <end position="77"/>
    </location>
</feature>
<dbReference type="PANTHER" id="PTHR33640:SF20">
    <property type="entry name" value="TRANSMEMBRANE PROTEIN"/>
    <property type="match status" value="1"/>
</dbReference>
<accession>A0ABC8LP19</accession>
<dbReference type="PANTHER" id="PTHR33640">
    <property type="entry name" value="TRANSMEMBRANE PROTEIN"/>
    <property type="match status" value="1"/>
</dbReference>
<protein>
    <submittedName>
        <fullName evidence="2">Uncharacterized protein</fullName>
    </submittedName>
</protein>
<evidence type="ECO:0000313" key="3">
    <source>
        <dbReference type="Proteomes" id="UP001642260"/>
    </source>
</evidence>
<keyword evidence="3" id="KW-1185">Reference proteome</keyword>
<reference evidence="2 3" key="1">
    <citation type="submission" date="2022-03" db="EMBL/GenBank/DDBJ databases">
        <authorList>
            <person name="Macdonald S."/>
            <person name="Ahmed S."/>
            <person name="Newling K."/>
        </authorList>
    </citation>
    <scope>NUCLEOTIDE SEQUENCE [LARGE SCALE GENOMIC DNA]</scope>
</reference>
<keyword evidence="1" id="KW-1133">Transmembrane helix</keyword>
<comment type="caution">
    <text evidence="2">The sequence shown here is derived from an EMBL/GenBank/DDBJ whole genome shotgun (WGS) entry which is preliminary data.</text>
</comment>
<dbReference type="AlphaFoldDB" id="A0ABC8LP19"/>
<proteinExistence type="predicted"/>
<name>A0ABC8LP19_ERUVS</name>
<keyword evidence="1" id="KW-0812">Transmembrane</keyword>
<evidence type="ECO:0000313" key="2">
    <source>
        <dbReference type="EMBL" id="CAH8385486.1"/>
    </source>
</evidence>
<evidence type="ECO:0000256" key="1">
    <source>
        <dbReference type="SAM" id="Phobius"/>
    </source>
</evidence>
<feature type="transmembrane region" description="Helical" evidence="1">
    <location>
        <begin position="12"/>
        <end position="35"/>
    </location>
</feature>